<keyword evidence="1" id="KW-0812">Transmembrane</keyword>
<dbReference type="EMBL" id="CYGY02000202">
    <property type="protein sequence ID" value="SIT52133.1"/>
    <property type="molecule type" value="Genomic_DNA"/>
</dbReference>
<evidence type="ECO:0000313" key="2">
    <source>
        <dbReference type="EMBL" id="SIT52133.1"/>
    </source>
</evidence>
<dbReference type="RefSeq" id="WP_143811242.1">
    <property type="nucleotide sequence ID" value="NZ_CYGY02000202.1"/>
</dbReference>
<organism evidence="2 3">
    <name type="scientific">Paraburkholderia piptadeniae</name>
    <dbReference type="NCBI Taxonomy" id="1701573"/>
    <lineage>
        <taxon>Bacteria</taxon>
        <taxon>Pseudomonadati</taxon>
        <taxon>Pseudomonadota</taxon>
        <taxon>Betaproteobacteria</taxon>
        <taxon>Burkholderiales</taxon>
        <taxon>Burkholderiaceae</taxon>
        <taxon>Paraburkholderia</taxon>
    </lineage>
</organism>
<evidence type="ECO:0000256" key="1">
    <source>
        <dbReference type="SAM" id="Phobius"/>
    </source>
</evidence>
<protein>
    <submittedName>
        <fullName evidence="2">Uncharacterized protein</fullName>
    </submittedName>
</protein>
<proteinExistence type="predicted"/>
<comment type="caution">
    <text evidence="2">The sequence shown here is derived from an EMBL/GenBank/DDBJ whole genome shotgun (WGS) entry which is preliminary data.</text>
</comment>
<keyword evidence="3" id="KW-1185">Reference proteome</keyword>
<sequence>MAIGQAALQALQNASTATAWIGDSIGVVAALITRFTANFHAMWAFIGILLLAIAMMNVWLLSRVGLSPSTTPPALVGSVVLGSIGSRLVGNWLTLKAK</sequence>
<gene>
    <name evidence="2" type="ORF">BN2476_2020006</name>
</gene>
<dbReference type="Proteomes" id="UP000195569">
    <property type="component" value="Unassembled WGS sequence"/>
</dbReference>
<name>A0A1N7SXB4_9BURK</name>
<feature type="transmembrane region" description="Helical" evidence="1">
    <location>
        <begin position="74"/>
        <end position="95"/>
    </location>
</feature>
<dbReference type="AlphaFoldDB" id="A0A1N7SXB4"/>
<accession>A0A1N7SXB4</accession>
<evidence type="ECO:0000313" key="3">
    <source>
        <dbReference type="Proteomes" id="UP000195569"/>
    </source>
</evidence>
<keyword evidence="1" id="KW-0472">Membrane</keyword>
<feature type="transmembrane region" description="Helical" evidence="1">
    <location>
        <begin position="41"/>
        <end position="62"/>
    </location>
</feature>
<reference evidence="2" key="1">
    <citation type="submission" date="2016-12" db="EMBL/GenBank/DDBJ databases">
        <authorList>
            <person name="Moulin L."/>
        </authorList>
    </citation>
    <scope>NUCLEOTIDE SEQUENCE [LARGE SCALE GENOMIC DNA]</scope>
    <source>
        <strain evidence="2">STM 7183</strain>
    </source>
</reference>
<keyword evidence="1" id="KW-1133">Transmembrane helix</keyword>